<feature type="compositionally biased region" description="Acidic residues" evidence="12">
    <location>
        <begin position="1651"/>
        <end position="1665"/>
    </location>
</feature>
<dbReference type="SMART" id="SM00663">
    <property type="entry name" value="RPOLA_N"/>
    <property type="match status" value="1"/>
</dbReference>
<evidence type="ECO:0000256" key="9">
    <source>
        <dbReference type="ARBA" id="ARBA00023163"/>
    </source>
</evidence>
<reference evidence="14" key="2">
    <citation type="submission" date="2021-05" db="EMBL/GenBank/DDBJ databases">
        <authorList>
            <person name="Pain A."/>
        </authorList>
    </citation>
    <scope>NUCLEOTIDE SEQUENCE</scope>
    <source>
        <strain evidence="14">1802A</strain>
    </source>
</reference>
<evidence type="ECO:0000313" key="14">
    <source>
        <dbReference type="EMBL" id="KAK1936378.1"/>
    </source>
</evidence>
<evidence type="ECO:0000313" key="15">
    <source>
        <dbReference type="Proteomes" id="UP001195914"/>
    </source>
</evidence>
<dbReference type="Proteomes" id="UP001195914">
    <property type="component" value="Unassembled WGS sequence"/>
</dbReference>
<dbReference type="GO" id="GO:0046872">
    <property type="term" value="F:metal ion binding"/>
    <property type="evidence" value="ECO:0007669"/>
    <property type="project" value="UniProtKB-KW"/>
</dbReference>
<dbReference type="InterPro" id="IPR007080">
    <property type="entry name" value="RNA_pol_Rpb1_1"/>
</dbReference>
<reference evidence="14" key="1">
    <citation type="journal article" date="2014" name="Nucleic Acids Res.">
        <title>The evolutionary dynamics of variant antigen genes in Babesia reveal a history of genomic innovation underlying host-parasite interaction.</title>
        <authorList>
            <person name="Jackson A.P."/>
            <person name="Otto T.D."/>
            <person name="Darby A."/>
            <person name="Ramaprasad A."/>
            <person name="Xia D."/>
            <person name="Echaide I.E."/>
            <person name="Farber M."/>
            <person name="Gahlot S."/>
            <person name="Gamble J."/>
            <person name="Gupta D."/>
            <person name="Gupta Y."/>
            <person name="Jackson L."/>
            <person name="Malandrin L."/>
            <person name="Malas T.B."/>
            <person name="Moussa E."/>
            <person name="Nair M."/>
            <person name="Reid A.J."/>
            <person name="Sanders M."/>
            <person name="Sharma J."/>
            <person name="Tracey A."/>
            <person name="Quail M.A."/>
            <person name="Weir W."/>
            <person name="Wastling J.M."/>
            <person name="Hall N."/>
            <person name="Willadsen P."/>
            <person name="Lingelbach K."/>
            <person name="Shiels B."/>
            <person name="Tait A."/>
            <person name="Berriman M."/>
            <person name="Allred D.R."/>
            <person name="Pain A."/>
        </authorList>
    </citation>
    <scope>NUCLEOTIDE SEQUENCE</scope>
    <source>
        <strain evidence="14">1802A</strain>
    </source>
</reference>
<feature type="domain" description="RNA polymerase N-terminal" evidence="13">
    <location>
        <begin position="401"/>
        <end position="754"/>
    </location>
</feature>
<keyword evidence="10" id="KW-0539">Nucleus</keyword>
<keyword evidence="15" id="KW-1185">Reference proteome</keyword>
<evidence type="ECO:0000256" key="11">
    <source>
        <dbReference type="RuleBase" id="RU004279"/>
    </source>
</evidence>
<dbReference type="Gene3D" id="6.20.50.80">
    <property type="match status" value="1"/>
</dbReference>
<dbReference type="InterPro" id="IPR000722">
    <property type="entry name" value="RNA_pol_asu"/>
</dbReference>
<comment type="catalytic activity">
    <reaction evidence="11">
        <text>RNA(n) + a ribonucleoside 5'-triphosphate = RNA(n+1) + diphosphate</text>
        <dbReference type="Rhea" id="RHEA:21248"/>
        <dbReference type="Rhea" id="RHEA-COMP:14527"/>
        <dbReference type="Rhea" id="RHEA-COMP:17342"/>
        <dbReference type="ChEBI" id="CHEBI:33019"/>
        <dbReference type="ChEBI" id="CHEBI:61557"/>
        <dbReference type="ChEBI" id="CHEBI:140395"/>
        <dbReference type="EC" id="2.7.7.6"/>
    </reaction>
</comment>
<feature type="compositionally biased region" description="Basic and acidic residues" evidence="12">
    <location>
        <begin position="1742"/>
        <end position="1758"/>
    </location>
</feature>
<dbReference type="GO" id="GO:0005736">
    <property type="term" value="C:RNA polymerase I complex"/>
    <property type="evidence" value="ECO:0007669"/>
    <property type="project" value="TreeGrafter"/>
</dbReference>
<dbReference type="Pfam" id="PF00623">
    <property type="entry name" value="RNA_pol_Rpb1_2"/>
    <property type="match status" value="1"/>
</dbReference>
<comment type="function">
    <text evidence="11">DNA-dependent RNA polymerase catalyzes the transcription of DNA into RNA using the four ribonucleoside triphosphates as substrates.</text>
</comment>
<dbReference type="InterPro" id="IPR007081">
    <property type="entry name" value="RNA_pol_Rpb1_5"/>
</dbReference>
<dbReference type="EC" id="2.7.7.6" evidence="11"/>
<dbReference type="Pfam" id="PF04983">
    <property type="entry name" value="RNA_pol_Rpb1_3"/>
    <property type="match status" value="1"/>
</dbReference>
<evidence type="ECO:0000256" key="2">
    <source>
        <dbReference type="ARBA" id="ARBA00006460"/>
    </source>
</evidence>
<evidence type="ECO:0000256" key="8">
    <source>
        <dbReference type="ARBA" id="ARBA00022842"/>
    </source>
</evidence>
<comment type="subcellular location">
    <subcellularLocation>
        <location evidence="1">Nucleus</location>
    </subcellularLocation>
</comment>
<evidence type="ECO:0000256" key="12">
    <source>
        <dbReference type="SAM" id="MobiDB-lite"/>
    </source>
</evidence>
<dbReference type="Gene3D" id="4.10.860.120">
    <property type="entry name" value="RNA polymerase II, clamp domain"/>
    <property type="match status" value="1"/>
</dbReference>
<dbReference type="InterPro" id="IPR042102">
    <property type="entry name" value="RNA_pol_Rpb1_3_sf"/>
</dbReference>
<feature type="region of interest" description="Disordered" evidence="12">
    <location>
        <begin position="1633"/>
        <end position="1758"/>
    </location>
</feature>
<evidence type="ECO:0000256" key="6">
    <source>
        <dbReference type="ARBA" id="ARBA00022723"/>
    </source>
</evidence>
<evidence type="ECO:0000256" key="7">
    <source>
        <dbReference type="ARBA" id="ARBA00022833"/>
    </source>
</evidence>
<evidence type="ECO:0000256" key="5">
    <source>
        <dbReference type="ARBA" id="ARBA00022695"/>
    </source>
</evidence>
<dbReference type="PANTHER" id="PTHR19376">
    <property type="entry name" value="DNA-DIRECTED RNA POLYMERASE"/>
    <property type="match status" value="1"/>
</dbReference>
<keyword evidence="7" id="KW-0862">Zinc</keyword>
<evidence type="ECO:0000256" key="3">
    <source>
        <dbReference type="ARBA" id="ARBA00022478"/>
    </source>
</evidence>
<dbReference type="GO" id="GO:0003677">
    <property type="term" value="F:DNA binding"/>
    <property type="evidence" value="ECO:0007669"/>
    <property type="project" value="InterPro"/>
</dbReference>
<protein>
    <recommendedName>
        <fullName evidence="11">DNA-directed RNA polymerase subunit</fullName>
        <ecNumber evidence="11">2.7.7.6</ecNumber>
    </recommendedName>
</protein>
<comment type="caution">
    <text evidence="14">The sequence shown here is derived from an EMBL/GenBank/DDBJ whole genome shotgun (WGS) entry which is preliminary data.</text>
</comment>
<evidence type="ECO:0000256" key="10">
    <source>
        <dbReference type="ARBA" id="ARBA00023242"/>
    </source>
</evidence>
<dbReference type="SUPFAM" id="SSF64484">
    <property type="entry name" value="beta and beta-prime subunits of DNA dependent RNA-polymerase"/>
    <property type="match status" value="1"/>
</dbReference>
<dbReference type="Pfam" id="PF04997">
    <property type="entry name" value="RNA_pol_Rpb1_1"/>
    <property type="match status" value="1"/>
</dbReference>
<evidence type="ECO:0000256" key="4">
    <source>
        <dbReference type="ARBA" id="ARBA00022679"/>
    </source>
</evidence>
<keyword evidence="8" id="KW-0460">Magnesium</keyword>
<evidence type="ECO:0000259" key="13">
    <source>
        <dbReference type="SMART" id="SM00663"/>
    </source>
</evidence>
<keyword evidence="4 11" id="KW-0808">Transferase</keyword>
<keyword evidence="6" id="KW-0479">Metal-binding</keyword>
<dbReference type="Gene3D" id="1.10.132.30">
    <property type="match status" value="1"/>
</dbReference>
<comment type="similarity">
    <text evidence="2 11">Belongs to the RNA polymerase beta' chain family.</text>
</comment>
<name>A0AAD9GDC5_BABDI</name>
<organism evidence="14 15">
    <name type="scientific">Babesia divergens</name>
    <dbReference type="NCBI Taxonomy" id="32595"/>
    <lineage>
        <taxon>Eukaryota</taxon>
        <taxon>Sar</taxon>
        <taxon>Alveolata</taxon>
        <taxon>Apicomplexa</taxon>
        <taxon>Aconoidasida</taxon>
        <taxon>Piroplasmida</taxon>
        <taxon>Babesiidae</taxon>
        <taxon>Babesia</taxon>
    </lineage>
</organism>
<evidence type="ECO:0000256" key="1">
    <source>
        <dbReference type="ARBA" id="ARBA00004123"/>
    </source>
</evidence>
<keyword evidence="3 11" id="KW-0240">DNA-directed RNA polymerase</keyword>
<keyword evidence="9 11" id="KW-0804">Transcription</keyword>
<dbReference type="InterPro" id="IPR006592">
    <property type="entry name" value="RNA_pol_N"/>
</dbReference>
<dbReference type="PANTHER" id="PTHR19376:SF11">
    <property type="entry name" value="DNA-DIRECTED RNA POLYMERASE I SUBUNIT RPA1"/>
    <property type="match status" value="1"/>
</dbReference>
<proteinExistence type="inferred from homology"/>
<feature type="compositionally biased region" description="Acidic residues" evidence="12">
    <location>
        <begin position="1673"/>
        <end position="1708"/>
    </location>
</feature>
<dbReference type="GO" id="GO:0003899">
    <property type="term" value="F:DNA-directed RNA polymerase activity"/>
    <property type="evidence" value="ECO:0007669"/>
    <property type="project" value="UniProtKB-EC"/>
</dbReference>
<dbReference type="GO" id="GO:0006351">
    <property type="term" value="P:DNA-templated transcription"/>
    <property type="evidence" value="ECO:0007669"/>
    <property type="project" value="InterPro"/>
</dbReference>
<dbReference type="Pfam" id="PF04998">
    <property type="entry name" value="RNA_pol_Rpb1_5"/>
    <property type="match status" value="1"/>
</dbReference>
<dbReference type="InterPro" id="IPR007066">
    <property type="entry name" value="RNA_pol_Rpb1_3"/>
</dbReference>
<dbReference type="Gene3D" id="1.10.274.100">
    <property type="entry name" value="RNA polymerase Rpb1, domain 3"/>
    <property type="match status" value="1"/>
</dbReference>
<dbReference type="Gene3D" id="3.30.1490.180">
    <property type="entry name" value="RNA polymerase ii"/>
    <property type="match status" value="1"/>
</dbReference>
<dbReference type="Gene3D" id="2.40.40.20">
    <property type="match status" value="1"/>
</dbReference>
<dbReference type="InterPro" id="IPR007083">
    <property type="entry name" value="RNA_pol_Rpb1_4"/>
</dbReference>
<dbReference type="CDD" id="cd01435">
    <property type="entry name" value="RNAP_I_RPA1_N"/>
    <property type="match status" value="1"/>
</dbReference>
<dbReference type="InterPro" id="IPR038120">
    <property type="entry name" value="Rpb1_funnel_sf"/>
</dbReference>
<dbReference type="InterPro" id="IPR044893">
    <property type="entry name" value="RNA_pol_Rpb1_clamp_domain"/>
</dbReference>
<accession>A0AAD9GDC5</accession>
<sequence>MLKYETTVSTEVTGLSFELLSGDAIRSLSVSEINNPARHGVECAEKSCIHDSALGGSDICNICSSCNEIAGCDGHLGHINFPLPLYHPLLLPKLAKLLNTMCLYCLRLKFRRHRVIKFIKMFDLIQAGLVSETLLFDECCPDNDRSKKDDASPSSRDNAVDAGSDGKISEGADGSLAVDRHNNEKHQFLERIMHKLRMHKKGVVSSCEDFVSDLNPKRKMDKGADSDVISGVPSSDKVTTKKAKSTTAPAITAVNRGSVYFDLNLWNQIRNRFLNDAGAVVQCPHCGRKDMFYIRPSSDFSSIDISWPHDIEGPPMMDSLCSYTTDFENDGDSKTEAKDVMDAVKQRVDAPVVNRLSATGRSVRLLQAQAFHIIPYLKELFKHNHVLLGHVFPQSRKIGWKMFVMFCMGVPANRFRPPLLTAERQIALHARSSALLDILVAKEVLRVILEIGSDENLSRCMKDNDYMTSLFGSVDDRQLQNFRDFISGNGSDFNSTVLSSIQTLQKKVSAYADSSKSATPMNSSKASLRPGIKQSLEHKEGAVRQNMLGKRVNYAARTVIAPDCFLESNQMGIPLMFAIELTIPENVTSYNVHLLRRFLVNGPKVYPGANFYRDENGKLYNLSALSFKERKAKAKLLLTDNSDGRLPRVVYRHVLDGDVVLMNRQPTLHKPGIMAHFVKVLTNQKIFRLNYVNCNTYNADFDGDEMNLHLPQDPLAQSEAQLIANADCHFTVPKDGQPIRGLIQDHCLGGAYLTCRDTFLTREQYFNLVYIAVQVFFKWQKTIYIKPDGDRTPIHDGVKLDVTLHQLTKRLKVLSDPYARRSANYNTEIHLERPAILFPQFLWTGKQVITTLLKTIVDGIARGLHATDLNFLQKYKGINLVSKSKTPGDSWGGVFDGNREEATIIIQNSELLQGVLDKSQFGSTPYGLTHLIYELLGPRASGCILNSFSYLFTSFLQMHGATCSPKDFILTSSAEHHRNRILRRIRHCGIHLQAMFISAVLNRSDSLKVESGRNSHAALNSSVLGIFHRMLSAMKEFPSLRSKLQALSFKTIDDVKNVLSTVVKHLESVDSDSRSKLCLILGSTIERLCAIPELHGFILGQIPRLFRPDSAGAPVNSPLVIKHFPSWHKPYDGEGAISKVTEERFYMLGDSGKTCSEMYGLINEQFKGNEHEFYRMFDRFFQINITGASSEASSVVDSTLLKFPRNGFAGMVYTGAKGSKVNFSMICSFLAQQTLEGRRVPVMPSLRTLPSFAFGDLGSRAGGFITDRFLTGLRPQEYFFHCMSGREGLVDTCVKTAKSGYLQRCILKAMEDVICCYDSTVRSSDGTIIQFAYGEDGVDVQKSAYLSRPNDIIQNAPLIKPGVQDDISLKVGERVVGLLGKKHEAAEHHETLYQHYKRSQCEPGEAVGCLAGQSIGEPATQMTLNTFHLAGHGATNVTLGIPRLVEILQLGGNASLPYFSAPILGSSDDIIGSNAQLAINALRTVPLTDVIHSVAVEEGVYVDPSGEKFYEYEASVQFENLASFRRAVGSISAFDILRLTAHCLLNGFLKKATGLMIVTMDSNAPYEITENSDYLNECWKRLCLQENVQKKDKLSGRIRKMALSVGGSSSALGGTSSNKVSLYSGEGLEAISSSKKATDGEDESAALASEDLIDVEADDAEEDDPDREKDSDKEDSDPESQDEDAVDDGATDAEGSSDSDSEEVELTDAVDTPTVSDSKKPKVSKTPKDPVPKTKGPSKKGVHFDELDSRSISGREDGNAYEGFESDVKVGKQTINSVNMKVFQFAKSLRFCNETGRMLLKFGWPVKKCPYHIDLLPLLKQELSSQILRNSPGVKQARVVCNTQNGKEVYNLHCDGTNLQRLFLLKENLVDFNRIQVNDIGTVLRYYGIEAARASIVLELQKVFSVYGINVDYRHLSLIADFMTNKGDIRTFNRYGMARHSSPLLQMSFESTMKFIIDACERGGFDNLGTPAGAIIAGKPIMLGGGLCKILPRIDLKAGGAALSQSPSSAVAYQLSSSQKLRLDSFVLEA</sequence>
<dbReference type="InterPro" id="IPR045867">
    <property type="entry name" value="DNA-dir_RpoC_beta_prime"/>
</dbReference>
<dbReference type="Gene3D" id="6.10.250.2940">
    <property type="match status" value="1"/>
</dbReference>
<dbReference type="Pfam" id="PF05000">
    <property type="entry name" value="RNA_pol_Rpb1_4"/>
    <property type="match status" value="1"/>
</dbReference>
<feature type="region of interest" description="Disordered" evidence="12">
    <location>
        <begin position="144"/>
        <end position="176"/>
    </location>
</feature>
<dbReference type="FunFam" id="2.40.40.20:FF:000019">
    <property type="entry name" value="DNA-directed RNA polymerase II subunit RPB1"/>
    <property type="match status" value="1"/>
</dbReference>
<dbReference type="EMBL" id="JAHBMH010000044">
    <property type="protein sequence ID" value="KAK1936378.1"/>
    <property type="molecule type" value="Genomic_DNA"/>
</dbReference>
<keyword evidence="5 11" id="KW-0548">Nucleotidyltransferase</keyword>
<dbReference type="InterPro" id="IPR015699">
    <property type="entry name" value="DNA-dir_RNA_pol1_lsu_N"/>
</dbReference>
<gene>
    <name evidence="14" type="ORF">X943_003066</name>
</gene>